<evidence type="ECO:0008006" key="3">
    <source>
        <dbReference type="Google" id="ProtNLM"/>
    </source>
</evidence>
<gene>
    <name evidence="1" type="ORF">DNH61_14215</name>
</gene>
<comment type="caution">
    <text evidence="1">The sequence shown here is derived from an EMBL/GenBank/DDBJ whole genome shotgun (WGS) entry which is preliminary data.</text>
</comment>
<sequence length="269" mass="31283">MSFTKLERHVKELEDYCAESGHRVLSMYLNTEPDRNRPQSWKIKFKSGMKRLREYAEAEGGEEQVQMFDNLRPSVERAVEEMRGDLKKGLLLFACSSGQFTVVETVQVPTPDAFYWEDRPHMQELQEMLKSYPPAGLVQAGSEGVSVISTSLGEIVDEWHYEWDLQQDRWRQKKGLGHAGILASSANHRDQYDKKLDVNRQRWLKDFVPVLESHNRKQKWEEIILTGETDVTNDLDEMLNTKSRQRIIPKNFNGMPSAQLLQEVQSNLR</sequence>
<dbReference type="InterPro" id="IPR040983">
    <property type="entry name" value="Bact_RF_family5"/>
</dbReference>
<dbReference type="OrthoDB" id="5241360at2"/>
<name>A0A2W1L674_9BACL</name>
<evidence type="ECO:0000313" key="1">
    <source>
        <dbReference type="EMBL" id="PZD95668.1"/>
    </source>
</evidence>
<keyword evidence="2" id="KW-1185">Reference proteome</keyword>
<dbReference type="Proteomes" id="UP000249522">
    <property type="component" value="Unassembled WGS sequence"/>
</dbReference>
<proteinExistence type="predicted"/>
<accession>A0A2W1L674</accession>
<reference evidence="1 2" key="1">
    <citation type="submission" date="2018-06" db="EMBL/GenBank/DDBJ databases">
        <title>Paenibacillus imtechensis sp. nov.</title>
        <authorList>
            <person name="Pinnaka A.K."/>
            <person name="Singh H."/>
            <person name="Kaur M."/>
        </authorList>
    </citation>
    <scope>NUCLEOTIDE SEQUENCE [LARGE SCALE GENOMIC DNA]</scope>
    <source>
        <strain evidence="1 2">SMB1</strain>
    </source>
</reference>
<dbReference type="AlphaFoldDB" id="A0A2W1L674"/>
<dbReference type="RefSeq" id="WP_111147298.1">
    <property type="nucleotide sequence ID" value="NZ_QKRB01000044.1"/>
</dbReference>
<dbReference type="Pfam" id="PF18846">
    <property type="entry name" value="baeRF_family5"/>
    <property type="match status" value="1"/>
</dbReference>
<dbReference type="EMBL" id="QKRB01000044">
    <property type="protein sequence ID" value="PZD95668.1"/>
    <property type="molecule type" value="Genomic_DNA"/>
</dbReference>
<organism evidence="1 2">
    <name type="scientific">Paenibacillus sambharensis</name>
    <dbReference type="NCBI Taxonomy" id="1803190"/>
    <lineage>
        <taxon>Bacteria</taxon>
        <taxon>Bacillati</taxon>
        <taxon>Bacillota</taxon>
        <taxon>Bacilli</taxon>
        <taxon>Bacillales</taxon>
        <taxon>Paenibacillaceae</taxon>
        <taxon>Paenibacillus</taxon>
    </lineage>
</organism>
<evidence type="ECO:0000313" key="2">
    <source>
        <dbReference type="Proteomes" id="UP000249522"/>
    </source>
</evidence>
<protein>
    <recommendedName>
        <fullName evidence="3">Antiporter</fullName>
    </recommendedName>
</protein>